<keyword evidence="2" id="KW-0808">Transferase</keyword>
<evidence type="ECO:0000256" key="6">
    <source>
        <dbReference type="PIRSR" id="PIRSR630616-1"/>
    </source>
</evidence>
<name>A0A5J4TA16_9EUKA</name>
<keyword evidence="1 10" id="KW-0723">Serine/threonine-protein kinase</keyword>
<dbReference type="GO" id="GO:0005524">
    <property type="term" value="F:ATP binding"/>
    <property type="evidence" value="ECO:0007669"/>
    <property type="project" value="UniProtKB-UniRule"/>
</dbReference>
<organism evidence="12 13">
    <name type="scientific">Streblomastix strix</name>
    <dbReference type="NCBI Taxonomy" id="222440"/>
    <lineage>
        <taxon>Eukaryota</taxon>
        <taxon>Metamonada</taxon>
        <taxon>Preaxostyla</taxon>
        <taxon>Oxymonadida</taxon>
        <taxon>Streblomastigidae</taxon>
        <taxon>Streblomastix</taxon>
    </lineage>
</organism>
<evidence type="ECO:0000259" key="11">
    <source>
        <dbReference type="PROSITE" id="PS50011"/>
    </source>
</evidence>
<dbReference type="PROSITE" id="PS00108">
    <property type="entry name" value="PROTEIN_KINASE_ST"/>
    <property type="match status" value="1"/>
</dbReference>
<dbReference type="PANTHER" id="PTHR24350">
    <property type="entry name" value="SERINE/THREONINE-PROTEIN KINASE IAL-RELATED"/>
    <property type="match status" value="1"/>
</dbReference>
<dbReference type="SUPFAM" id="SSF56112">
    <property type="entry name" value="Protein kinase-like (PK-like)"/>
    <property type="match status" value="1"/>
</dbReference>
<dbReference type="Proteomes" id="UP000324800">
    <property type="component" value="Unassembled WGS sequence"/>
</dbReference>
<feature type="binding site" evidence="7 9">
    <location>
        <position position="42"/>
    </location>
    <ligand>
        <name>ATP</name>
        <dbReference type="ChEBI" id="CHEBI:30616"/>
    </ligand>
</feature>
<dbReference type="EMBL" id="SNRW01035895">
    <property type="protein sequence ID" value="KAA6354673.1"/>
    <property type="molecule type" value="Genomic_DNA"/>
</dbReference>
<feature type="binding site" evidence="7">
    <location>
        <position position="23"/>
    </location>
    <ligand>
        <name>ATP</name>
        <dbReference type="ChEBI" id="CHEBI:30616"/>
    </ligand>
</feature>
<dbReference type="FunFam" id="3.30.200.20:FF:000042">
    <property type="entry name" value="Aurora kinase A"/>
    <property type="match status" value="1"/>
</dbReference>
<evidence type="ECO:0000256" key="7">
    <source>
        <dbReference type="PIRSR" id="PIRSR630616-2"/>
    </source>
</evidence>
<evidence type="ECO:0000256" key="1">
    <source>
        <dbReference type="ARBA" id="ARBA00022527"/>
    </source>
</evidence>
<dbReference type="OrthoDB" id="377346at2759"/>
<dbReference type="Pfam" id="PF00069">
    <property type="entry name" value="Pkinase"/>
    <property type="match status" value="1"/>
</dbReference>
<reference evidence="12 13" key="1">
    <citation type="submission" date="2019-03" db="EMBL/GenBank/DDBJ databases">
        <title>Single cell metagenomics reveals metabolic interactions within the superorganism composed of flagellate Streblomastix strix and complex community of Bacteroidetes bacteria on its surface.</title>
        <authorList>
            <person name="Treitli S.C."/>
            <person name="Kolisko M."/>
            <person name="Husnik F."/>
            <person name="Keeling P."/>
            <person name="Hampl V."/>
        </authorList>
    </citation>
    <scope>NUCLEOTIDE SEQUENCE [LARGE SCALE GENOMIC DNA]</scope>
    <source>
        <strain evidence="12">ST1C</strain>
    </source>
</reference>
<evidence type="ECO:0000256" key="9">
    <source>
        <dbReference type="PROSITE-ProRule" id="PRU10141"/>
    </source>
</evidence>
<accession>A0A5J4TA16</accession>
<keyword evidence="5 7" id="KW-0067">ATP-binding</keyword>
<evidence type="ECO:0000313" key="12">
    <source>
        <dbReference type="EMBL" id="KAA6354673.1"/>
    </source>
</evidence>
<protein>
    <submittedName>
        <fullName evidence="12">Putative Aurora kinase</fullName>
    </submittedName>
</protein>
<proteinExistence type="inferred from homology"/>
<dbReference type="InterPro" id="IPR011009">
    <property type="entry name" value="Kinase-like_dom_sf"/>
</dbReference>
<evidence type="ECO:0000256" key="2">
    <source>
        <dbReference type="ARBA" id="ARBA00022679"/>
    </source>
</evidence>
<feature type="binding site" evidence="7">
    <location>
        <position position="154"/>
    </location>
    <ligand>
        <name>ATP</name>
        <dbReference type="ChEBI" id="CHEBI:30616"/>
    </ligand>
</feature>
<evidence type="ECO:0000256" key="3">
    <source>
        <dbReference type="ARBA" id="ARBA00022741"/>
    </source>
</evidence>
<feature type="active site" description="Proton acceptor" evidence="6">
    <location>
        <position position="136"/>
    </location>
</feature>
<evidence type="ECO:0000256" key="8">
    <source>
        <dbReference type="PIRSR" id="PIRSR630616-3"/>
    </source>
</evidence>
<dbReference type="PROSITE" id="PS00107">
    <property type="entry name" value="PROTEIN_KINASE_ATP"/>
    <property type="match status" value="1"/>
</dbReference>
<evidence type="ECO:0000313" key="13">
    <source>
        <dbReference type="Proteomes" id="UP000324800"/>
    </source>
</evidence>
<gene>
    <name evidence="12" type="ORF">EZS28_049800</name>
</gene>
<dbReference type="Gene3D" id="1.10.510.10">
    <property type="entry name" value="Transferase(Phosphotransferase) domain 1"/>
    <property type="match status" value="1"/>
</dbReference>
<dbReference type="PROSITE" id="PS50011">
    <property type="entry name" value="PROTEIN_KINASE_DOM"/>
    <property type="match status" value="1"/>
</dbReference>
<dbReference type="Gene3D" id="3.30.200.20">
    <property type="entry name" value="Phosphorylase Kinase, domain 1"/>
    <property type="match status" value="1"/>
</dbReference>
<feature type="non-terminal residue" evidence="12">
    <location>
        <position position="156"/>
    </location>
</feature>
<evidence type="ECO:0000256" key="10">
    <source>
        <dbReference type="RuleBase" id="RU000304"/>
    </source>
</evidence>
<dbReference type="InterPro" id="IPR000719">
    <property type="entry name" value="Prot_kinase_dom"/>
</dbReference>
<dbReference type="SMART" id="SM00220">
    <property type="entry name" value="S_TKc"/>
    <property type="match status" value="1"/>
</dbReference>
<feature type="binding site" evidence="7">
    <location>
        <begin position="140"/>
        <end position="141"/>
    </location>
    <ligand>
        <name>ATP</name>
        <dbReference type="ChEBI" id="CHEBI:30616"/>
    </ligand>
</feature>
<dbReference type="InterPro" id="IPR008271">
    <property type="entry name" value="Ser/Thr_kinase_AS"/>
</dbReference>
<evidence type="ECO:0000256" key="5">
    <source>
        <dbReference type="ARBA" id="ARBA00022840"/>
    </source>
</evidence>
<dbReference type="GO" id="GO:0004674">
    <property type="term" value="F:protein serine/threonine kinase activity"/>
    <property type="evidence" value="ECO:0007669"/>
    <property type="project" value="UniProtKB-KW"/>
</dbReference>
<dbReference type="AlphaFoldDB" id="A0A5J4TA16"/>
<comment type="caution">
    <text evidence="12">The sequence shown here is derived from an EMBL/GenBank/DDBJ whole genome shotgun (WGS) entry which is preliminary data.</text>
</comment>
<sequence>MATQGKQWSINDFEIGYLLGQGKYGNVYLVREKTTKFPCALKVLNKNQLLKERCERQIRREIEILMHLKHQNVVRFYNYFMDDKRIYLIIEYTIGGELYKVLQKQGRFTEQQSAECAYQVANALHYCHTINVIHRDLKPENILIGKGNVLKLSDFG</sequence>
<feature type="domain" description="Protein kinase" evidence="11">
    <location>
        <begin position="13"/>
        <end position="156"/>
    </location>
</feature>
<dbReference type="InterPro" id="IPR017441">
    <property type="entry name" value="Protein_kinase_ATP_BS"/>
</dbReference>
<comment type="similarity">
    <text evidence="10">Belongs to the protein kinase superfamily.</text>
</comment>
<keyword evidence="3 7" id="KW-0547">Nucleotide-binding</keyword>
<keyword evidence="4 12" id="KW-0418">Kinase</keyword>
<evidence type="ECO:0000256" key="4">
    <source>
        <dbReference type="ARBA" id="ARBA00022777"/>
    </source>
</evidence>
<dbReference type="InterPro" id="IPR030616">
    <property type="entry name" value="Aur-like"/>
</dbReference>
<feature type="cross-link" description="Glycyl lysine isopeptide (Lys-Gly) (interchain with G-Cter in SUMO2)" evidence="8">
    <location>
        <position position="138"/>
    </location>
</feature>